<feature type="transmembrane region" description="Helical" evidence="1">
    <location>
        <begin position="12"/>
        <end position="30"/>
    </location>
</feature>
<keyword evidence="1" id="KW-0472">Membrane</keyword>
<name>A0A1I8B6X2_MELHA</name>
<keyword evidence="2" id="KW-1185">Reference proteome</keyword>
<dbReference type="Proteomes" id="UP000095281">
    <property type="component" value="Unplaced"/>
</dbReference>
<evidence type="ECO:0000313" key="2">
    <source>
        <dbReference type="Proteomes" id="UP000095281"/>
    </source>
</evidence>
<keyword evidence="1" id="KW-0812">Transmembrane</keyword>
<sequence length="126" mass="14571">MPNPPDSSKLIRRIIIVTLITLLYICGRTYKEYKNIISSRDETTAVTIIQHGKEAEFIKLQQMVKEEIRAMQSAERIRSERLISSLIGILNKQKSLAEEKTSQTVPGSQKAMFRLHMNLSRLFNFF</sequence>
<keyword evidence="1" id="KW-1133">Transmembrane helix</keyword>
<evidence type="ECO:0000313" key="3">
    <source>
        <dbReference type="WBParaSite" id="MhA1_Contig1447.frz3.gene12"/>
    </source>
</evidence>
<accession>A0A1I8B6X2</accession>
<evidence type="ECO:0000256" key="1">
    <source>
        <dbReference type="SAM" id="Phobius"/>
    </source>
</evidence>
<dbReference type="WBParaSite" id="MhA1_Contig1447.frz3.gene12">
    <property type="protein sequence ID" value="MhA1_Contig1447.frz3.gene12"/>
    <property type="gene ID" value="MhA1_Contig1447.frz3.gene12"/>
</dbReference>
<dbReference type="AlphaFoldDB" id="A0A1I8B6X2"/>
<reference evidence="3" key="1">
    <citation type="submission" date="2016-11" db="UniProtKB">
        <authorList>
            <consortium name="WormBaseParasite"/>
        </authorList>
    </citation>
    <scope>IDENTIFICATION</scope>
</reference>
<protein>
    <submittedName>
        <fullName evidence="3">Uncharacterized protein</fullName>
    </submittedName>
</protein>
<proteinExistence type="predicted"/>
<organism evidence="2 3">
    <name type="scientific">Meloidogyne hapla</name>
    <name type="common">Root-knot nematode worm</name>
    <dbReference type="NCBI Taxonomy" id="6305"/>
    <lineage>
        <taxon>Eukaryota</taxon>
        <taxon>Metazoa</taxon>
        <taxon>Ecdysozoa</taxon>
        <taxon>Nematoda</taxon>
        <taxon>Chromadorea</taxon>
        <taxon>Rhabditida</taxon>
        <taxon>Tylenchina</taxon>
        <taxon>Tylenchomorpha</taxon>
        <taxon>Tylenchoidea</taxon>
        <taxon>Meloidogynidae</taxon>
        <taxon>Meloidogyninae</taxon>
        <taxon>Meloidogyne</taxon>
    </lineage>
</organism>